<protein>
    <submittedName>
        <fullName evidence="2">Uncharacterized protein</fullName>
    </submittedName>
</protein>
<dbReference type="STRING" id="1406858.GCA_000710895_03843"/>
<keyword evidence="3" id="KW-1185">Reference proteome</keyword>
<accession>A0A379JH84</accession>
<dbReference type="RefSeq" id="WP_039812136.1">
    <property type="nucleotide sequence ID" value="NZ_UGRY01000004.1"/>
</dbReference>
<feature type="transmembrane region" description="Helical" evidence="1">
    <location>
        <begin position="20"/>
        <end position="40"/>
    </location>
</feature>
<dbReference type="AlphaFoldDB" id="A0A379JH84"/>
<reference evidence="2 3" key="1">
    <citation type="submission" date="2018-06" db="EMBL/GenBank/DDBJ databases">
        <authorList>
            <consortium name="Pathogen Informatics"/>
            <person name="Doyle S."/>
        </authorList>
    </citation>
    <scope>NUCLEOTIDE SEQUENCE [LARGE SCALE GENOMIC DNA]</scope>
    <source>
        <strain evidence="2 3">NCTC1934</strain>
    </source>
</reference>
<keyword evidence="1" id="KW-0472">Membrane</keyword>
<keyword evidence="1" id="KW-0812">Transmembrane</keyword>
<organism evidence="2 3">
    <name type="scientific">Nocardia otitidiscaviarum</name>
    <dbReference type="NCBI Taxonomy" id="1823"/>
    <lineage>
        <taxon>Bacteria</taxon>
        <taxon>Bacillati</taxon>
        <taxon>Actinomycetota</taxon>
        <taxon>Actinomycetes</taxon>
        <taxon>Mycobacteriales</taxon>
        <taxon>Nocardiaceae</taxon>
        <taxon>Nocardia</taxon>
    </lineage>
</organism>
<evidence type="ECO:0000313" key="3">
    <source>
        <dbReference type="Proteomes" id="UP000255467"/>
    </source>
</evidence>
<keyword evidence="1" id="KW-1133">Transmembrane helix</keyword>
<proteinExistence type="predicted"/>
<name>A0A379JH84_9NOCA</name>
<gene>
    <name evidence="2" type="ORF">NCTC1934_05336</name>
</gene>
<evidence type="ECO:0000313" key="2">
    <source>
        <dbReference type="EMBL" id="SUD48009.1"/>
    </source>
</evidence>
<evidence type="ECO:0000256" key="1">
    <source>
        <dbReference type="SAM" id="Phobius"/>
    </source>
</evidence>
<sequence>MPTAPTPGTAPVGKEALVGALAAVAAAPVAAAIVAVLYRFPIPLTGYADGFGGAISAALGSLFYLVLGGAPVLGLLGAVGGVAAARLAGPDIRRARRLTLLLAGTIALFGAIALASLELFIGAW</sequence>
<dbReference type="Proteomes" id="UP000255467">
    <property type="component" value="Unassembled WGS sequence"/>
</dbReference>
<dbReference type="EMBL" id="UGRY01000004">
    <property type="protein sequence ID" value="SUD48009.1"/>
    <property type="molecule type" value="Genomic_DNA"/>
</dbReference>
<feature type="transmembrane region" description="Helical" evidence="1">
    <location>
        <begin position="100"/>
        <end position="121"/>
    </location>
</feature>